<protein>
    <recommendedName>
        <fullName evidence="1">ATPase AAA-type core domain-containing protein</fullName>
    </recommendedName>
</protein>
<evidence type="ECO:0000259" key="1">
    <source>
        <dbReference type="Pfam" id="PF13304"/>
    </source>
</evidence>
<organism evidence="2 3">
    <name type="scientific">Flexistipes sinusarabici</name>
    <dbReference type="NCBI Taxonomy" id="2352"/>
    <lineage>
        <taxon>Bacteria</taxon>
        <taxon>Pseudomonadati</taxon>
        <taxon>Deferribacterota</taxon>
        <taxon>Deferribacteres</taxon>
        <taxon>Deferribacterales</taxon>
        <taxon>Flexistipitaceae</taxon>
        <taxon>Flexistipes</taxon>
    </lineage>
</organism>
<dbReference type="PANTHER" id="PTHR40396">
    <property type="entry name" value="ATPASE-LIKE PROTEIN"/>
    <property type="match status" value="1"/>
</dbReference>
<gene>
    <name evidence="2" type="ORF">DHM44_05950</name>
</gene>
<dbReference type="SUPFAM" id="SSF52540">
    <property type="entry name" value="P-loop containing nucleoside triphosphate hydrolases"/>
    <property type="match status" value="1"/>
</dbReference>
<dbReference type="GO" id="GO:0016887">
    <property type="term" value="F:ATP hydrolysis activity"/>
    <property type="evidence" value="ECO:0007669"/>
    <property type="project" value="InterPro"/>
</dbReference>
<feature type="domain" description="ATPase AAA-type core" evidence="1">
    <location>
        <begin position="51"/>
        <end position="356"/>
    </location>
</feature>
<name>A0A3D5QC08_FLESI</name>
<evidence type="ECO:0000313" key="2">
    <source>
        <dbReference type="EMBL" id="HCW93204.1"/>
    </source>
</evidence>
<evidence type="ECO:0000313" key="3">
    <source>
        <dbReference type="Proteomes" id="UP000262325"/>
    </source>
</evidence>
<sequence length="428" mass="49341">MILKIGLENYKSIREYQEISFESAAINAHHENTFSVTTKNNDKGYSLLKYNLIFGHNASGKSNFVKGIAQNIAFIVSAKNLSENDIIFAYEPCKFEGLSESSSFYVEFIIENIKYTYFFAYNSEKIIEELLYFYPSNRKALIFSRKYDSYKFGKYFKGNKESVKNATLSNQLALSKASTDNRNETIRRVYNYFGNFSLGSSIYALSRMHNISAKKAYHDNNYRKALESFLKFSDLGLSGIRVEKEDAPVSKIPKELMDDFKVNEDDLKYRIMFLHNSKHGDASMEIYEQSAGTEHLFQIAPALITSLQTGGFLILDEFDSYLHPYICEMIIKIFNDSDINIKNAQLLITTHNIDLMASDIVRRDQVWFTEKEDGITNLYCLDDFKDRSLRNNTNFGEWYLQGKFGAIPSINLKDFAKNLWGNDGKKTE</sequence>
<comment type="caution">
    <text evidence="2">The sequence shown here is derived from an EMBL/GenBank/DDBJ whole genome shotgun (WGS) entry which is preliminary data.</text>
</comment>
<dbReference type="GO" id="GO:0005524">
    <property type="term" value="F:ATP binding"/>
    <property type="evidence" value="ECO:0007669"/>
    <property type="project" value="InterPro"/>
</dbReference>
<dbReference type="AlphaFoldDB" id="A0A3D5QC08"/>
<dbReference type="Pfam" id="PF13304">
    <property type="entry name" value="AAA_21"/>
    <property type="match status" value="1"/>
</dbReference>
<dbReference type="EMBL" id="DPPF01000117">
    <property type="protein sequence ID" value="HCW93204.1"/>
    <property type="molecule type" value="Genomic_DNA"/>
</dbReference>
<accession>A0A3D5QC08</accession>
<dbReference type="InterPro" id="IPR027417">
    <property type="entry name" value="P-loop_NTPase"/>
</dbReference>
<proteinExistence type="predicted"/>
<dbReference type="PANTHER" id="PTHR40396:SF1">
    <property type="entry name" value="ATPASE AAA-TYPE CORE DOMAIN-CONTAINING PROTEIN"/>
    <property type="match status" value="1"/>
</dbReference>
<dbReference type="InterPro" id="IPR003959">
    <property type="entry name" value="ATPase_AAA_core"/>
</dbReference>
<dbReference type="Proteomes" id="UP000262325">
    <property type="component" value="Unassembled WGS sequence"/>
</dbReference>
<reference evidence="2 3" key="1">
    <citation type="journal article" date="2018" name="Nat. Biotechnol.">
        <title>A standardized bacterial taxonomy based on genome phylogeny substantially revises the tree of life.</title>
        <authorList>
            <person name="Parks D.H."/>
            <person name="Chuvochina M."/>
            <person name="Waite D.W."/>
            <person name="Rinke C."/>
            <person name="Skarshewski A."/>
            <person name="Chaumeil P.A."/>
            <person name="Hugenholtz P."/>
        </authorList>
    </citation>
    <scope>NUCLEOTIDE SEQUENCE [LARGE SCALE GENOMIC DNA]</scope>
    <source>
        <strain evidence="2">UBA8672</strain>
    </source>
</reference>
<dbReference type="Gene3D" id="3.40.50.300">
    <property type="entry name" value="P-loop containing nucleotide triphosphate hydrolases"/>
    <property type="match status" value="1"/>
</dbReference>